<reference evidence="2" key="1">
    <citation type="submission" date="2019-02" db="EMBL/GenBank/DDBJ databases">
        <title>Isolation and identification of novel species under the genus Muribaculum.</title>
        <authorList>
            <person name="Miyake S."/>
            <person name="Ding Y."/>
            <person name="Low A."/>
            <person name="Soh M."/>
            <person name="Seedorf H."/>
        </authorList>
    </citation>
    <scope>NUCLEOTIDE SEQUENCE [LARGE SCALE GENOMIC DNA]</scope>
    <source>
        <strain evidence="2">H5</strain>
    </source>
</reference>
<dbReference type="KEGG" id="ddb:E7747_11100"/>
<dbReference type="AlphaFoldDB" id="A0A4P7W5G7"/>
<gene>
    <name evidence="1" type="ORF">E7747_11100</name>
</gene>
<dbReference type="EMBL" id="CP039396">
    <property type="protein sequence ID" value="QCD42780.1"/>
    <property type="molecule type" value="Genomic_DNA"/>
</dbReference>
<organism evidence="1 2">
    <name type="scientific">Duncaniella dubosii</name>
    <dbReference type="NCBI Taxonomy" id="2518971"/>
    <lineage>
        <taxon>Bacteria</taxon>
        <taxon>Pseudomonadati</taxon>
        <taxon>Bacteroidota</taxon>
        <taxon>Bacteroidia</taxon>
        <taxon>Bacteroidales</taxon>
        <taxon>Muribaculaceae</taxon>
        <taxon>Duncaniella</taxon>
    </lineage>
</organism>
<keyword evidence="2" id="KW-1185">Reference proteome</keyword>
<accession>A0A4P7W5G7</accession>
<name>A0A4P7W5G7_9BACT</name>
<proteinExistence type="predicted"/>
<protein>
    <submittedName>
        <fullName evidence="1">Uncharacterized protein</fullName>
    </submittedName>
</protein>
<evidence type="ECO:0000313" key="1">
    <source>
        <dbReference type="EMBL" id="QCD42780.1"/>
    </source>
</evidence>
<dbReference type="Proteomes" id="UP000297149">
    <property type="component" value="Chromosome"/>
</dbReference>
<sequence>MKVVFRIFSDGQVIALFPEESDRRTGETMSYMHIGQHGGTDYHGVIRKTKPATENQYQPLLNELKSIGYDNLEVRQKSQIKWQ</sequence>
<dbReference type="RefSeq" id="WP_136415995.1">
    <property type="nucleotide sequence ID" value="NZ_CAXHQF010000016.1"/>
</dbReference>
<evidence type="ECO:0000313" key="2">
    <source>
        <dbReference type="Proteomes" id="UP000297149"/>
    </source>
</evidence>